<dbReference type="KEGG" id="vra:106767983"/>
<keyword evidence="1" id="KW-1133">Transmembrane helix</keyword>
<dbReference type="GeneID" id="106767983"/>
<name>A0A1S3UQS5_VIGRR</name>
<dbReference type="PANTHER" id="PTHR36369:SF7">
    <property type="entry name" value="PROTEIN, PUTATIVE-RELATED"/>
    <property type="match status" value="1"/>
</dbReference>
<keyword evidence="1" id="KW-0472">Membrane</keyword>
<proteinExistence type="predicted"/>
<dbReference type="Proteomes" id="UP000087766">
    <property type="component" value="Chromosome 7"/>
</dbReference>
<dbReference type="OrthoDB" id="1921606at2759"/>
<evidence type="ECO:0000313" key="3">
    <source>
        <dbReference type="RefSeq" id="XP_014508433.1"/>
    </source>
</evidence>
<organism evidence="2 3">
    <name type="scientific">Vigna radiata var. radiata</name>
    <name type="common">Mung bean</name>
    <name type="synonym">Phaseolus aureus</name>
    <dbReference type="NCBI Taxonomy" id="3916"/>
    <lineage>
        <taxon>Eukaryota</taxon>
        <taxon>Viridiplantae</taxon>
        <taxon>Streptophyta</taxon>
        <taxon>Embryophyta</taxon>
        <taxon>Tracheophyta</taxon>
        <taxon>Spermatophyta</taxon>
        <taxon>Magnoliopsida</taxon>
        <taxon>eudicotyledons</taxon>
        <taxon>Gunneridae</taxon>
        <taxon>Pentapetalae</taxon>
        <taxon>rosids</taxon>
        <taxon>fabids</taxon>
        <taxon>Fabales</taxon>
        <taxon>Fabaceae</taxon>
        <taxon>Papilionoideae</taxon>
        <taxon>50 kb inversion clade</taxon>
        <taxon>NPAAA clade</taxon>
        <taxon>indigoferoid/millettioid clade</taxon>
        <taxon>Phaseoleae</taxon>
        <taxon>Vigna</taxon>
    </lineage>
</organism>
<gene>
    <name evidence="3" type="primary">LOC106767983</name>
</gene>
<keyword evidence="1" id="KW-0812">Transmembrane</keyword>
<evidence type="ECO:0000313" key="2">
    <source>
        <dbReference type="Proteomes" id="UP000087766"/>
    </source>
</evidence>
<sequence>MSKVVSPLEAQAFNYLSFGFITLINNFWTWLAVTFWRIPPPKSEFLPSPDHPVLDESDPVAVTAPACVRSPTVVGNGPDVDVDGVRKGKFSLYYEGEREYESEETVTEDWEEIDGGGEWWESWERLLRMRMGENEKGWYTCQDLAALNGGVVRFWDAGFSFGSRRDSKHRVLHRRILDIGLDACVCC</sequence>
<feature type="transmembrane region" description="Helical" evidence="1">
    <location>
        <begin position="12"/>
        <end position="36"/>
    </location>
</feature>
<dbReference type="AlphaFoldDB" id="A0A1S3UQS5"/>
<keyword evidence="2" id="KW-1185">Reference proteome</keyword>
<reference evidence="3" key="2">
    <citation type="submission" date="2025-08" db="UniProtKB">
        <authorList>
            <consortium name="RefSeq"/>
        </authorList>
    </citation>
    <scope>IDENTIFICATION</scope>
    <source>
        <tissue evidence="3">Leaf</tissue>
    </source>
</reference>
<reference evidence="2" key="1">
    <citation type="journal article" date="2014" name="Nat. Commun.">
        <title>Genome sequence of mungbean and insights into evolution within Vigna species.</title>
        <authorList>
            <person name="Kang Y.J."/>
            <person name="Kim S.K."/>
            <person name="Kim M.Y."/>
            <person name="Lestari P."/>
            <person name="Kim K.H."/>
            <person name="Ha B.K."/>
            <person name="Jun T.H."/>
            <person name="Hwang W.J."/>
            <person name="Lee T."/>
            <person name="Lee J."/>
            <person name="Shim S."/>
            <person name="Yoon M.Y."/>
            <person name="Jang Y.E."/>
            <person name="Han K.S."/>
            <person name="Taeprayoon P."/>
            <person name="Yoon N."/>
            <person name="Somta P."/>
            <person name="Tanya P."/>
            <person name="Kim K.S."/>
            <person name="Gwag J.G."/>
            <person name="Moon J.K."/>
            <person name="Lee Y.H."/>
            <person name="Park B.S."/>
            <person name="Bombarely A."/>
            <person name="Doyle J.J."/>
            <person name="Jackson S.A."/>
            <person name="Schafleitner R."/>
            <person name="Srinives P."/>
            <person name="Varshney R.K."/>
            <person name="Lee S.H."/>
        </authorList>
    </citation>
    <scope>NUCLEOTIDE SEQUENCE [LARGE SCALE GENOMIC DNA]</scope>
    <source>
        <strain evidence="2">cv. VC1973A</strain>
    </source>
</reference>
<protein>
    <submittedName>
        <fullName evidence="3">Uncharacterized protein LOC106767983</fullName>
    </submittedName>
</protein>
<dbReference type="RefSeq" id="XP_014508433.1">
    <property type="nucleotide sequence ID" value="XM_014652947.2"/>
</dbReference>
<accession>A0A1S3UQS5</accession>
<evidence type="ECO:0000256" key="1">
    <source>
        <dbReference type="SAM" id="Phobius"/>
    </source>
</evidence>
<dbReference type="PANTHER" id="PTHR36369">
    <property type="entry name" value="TRANSMEMBRANE PROTEIN"/>
    <property type="match status" value="1"/>
</dbReference>